<dbReference type="GO" id="GO:0005737">
    <property type="term" value="C:cytoplasm"/>
    <property type="evidence" value="ECO:0007669"/>
    <property type="project" value="UniProtKB-SubCell"/>
</dbReference>
<dbReference type="Proteomes" id="UP000886653">
    <property type="component" value="Unassembled WGS sequence"/>
</dbReference>
<evidence type="ECO:0000256" key="3">
    <source>
        <dbReference type="RuleBase" id="RU369002"/>
    </source>
</evidence>
<organism evidence="5 6">
    <name type="scientific">Cronartium quercuum f. sp. fusiforme G11</name>
    <dbReference type="NCBI Taxonomy" id="708437"/>
    <lineage>
        <taxon>Eukaryota</taxon>
        <taxon>Fungi</taxon>
        <taxon>Dikarya</taxon>
        <taxon>Basidiomycota</taxon>
        <taxon>Pucciniomycotina</taxon>
        <taxon>Pucciniomycetes</taxon>
        <taxon>Pucciniales</taxon>
        <taxon>Coleosporiaceae</taxon>
        <taxon>Cronartium</taxon>
    </lineage>
</organism>
<gene>
    <name evidence="5" type="ORF">CROQUDRAFT_660192</name>
</gene>
<comment type="caution">
    <text evidence="5">The sequence shown here is derived from an EMBL/GenBank/DDBJ whole genome shotgun (WGS) entry which is preliminary data.</text>
</comment>
<dbReference type="EMBL" id="MU167298">
    <property type="protein sequence ID" value="KAG0144318.1"/>
    <property type="molecule type" value="Genomic_DNA"/>
</dbReference>
<feature type="domain" description="NTF2" evidence="4">
    <location>
        <begin position="7"/>
        <end position="121"/>
    </location>
</feature>
<dbReference type="FunFam" id="3.10.450.50:FF:000005">
    <property type="entry name" value="Nuclear transport factor 2"/>
    <property type="match status" value="1"/>
</dbReference>
<keyword evidence="1 3" id="KW-0963">Cytoplasm</keyword>
<dbReference type="AlphaFoldDB" id="A0A9P6NHU8"/>
<accession>A0A9P6NHU8</accession>
<comment type="function">
    <text evidence="3">Has a role in nuclear-cytoplasmic transport of proteins and mRNAs.</text>
</comment>
<reference evidence="5" key="1">
    <citation type="submission" date="2013-11" db="EMBL/GenBank/DDBJ databases">
        <title>Genome sequence of the fusiform rust pathogen reveals effectors for host alternation and coevolution with pine.</title>
        <authorList>
            <consortium name="DOE Joint Genome Institute"/>
            <person name="Smith K."/>
            <person name="Pendleton A."/>
            <person name="Kubisiak T."/>
            <person name="Anderson C."/>
            <person name="Salamov A."/>
            <person name="Aerts A."/>
            <person name="Riley R."/>
            <person name="Clum A."/>
            <person name="Lindquist E."/>
            <person name="Ence D."/>
            <person name="Campbell M."/>
            <person name="Kronenberg Z."/>
            <person name="Feau N."/>
            <person name="Dhillon B."/>
            <person name="Hamelin R."/>
            <person name="Burleigh J."/>
            <person name="Smith J."/>
            <person name="Yandell M."/>
            <person name="Nelson C."/>
            <person name="Grigoriev I."/>
            <person name="Davis J."/>
        </authorList>
    </citation>
    <scope>NUCLEOTIDE SEQUENCE</scope>
    <source>
        <strain evidence="5">G11</strain>
    </source>
</reference>
<dbReference type="Gene3D" id="3.10.450.50">
    <property type="match status" value="1"/>
</dbReference>
<keyword evidence="3" id="KW-0813">Transport</keyword>
<sequence length="124" mass="13840">MASPSDVAKQFVQFYYEKFDSDRSQLASLYRDHSMLTFEAAEFAGSANIVKKLQELPFTKVTHQVQTLDAQPSNPGNPSLLVLVTGTLQVDEEGNSLKFSQAFHLVQEAGSFFVLNDVFRLVYG</sequence>
<dbReference type="InterPro" id="IPR045875">
    <property type="entry name" value="NTF2"/>
</dbReference>
<dbReference type="OrthoDB" id="6507044at2759"/>
<name>A0A9P6NHU8_9BASI</name>
<evidence type="ECO:0000313" key="5">
    <source>
        <dbReference type="EMBL" id="KAG0144318.1"/>
    </source>
</evidence>
<evidence type="ECO:0000259" key="4">
    <source>
        <dbReference type="PROSITE" id="PS50177"/>
    </source>
</evidence>
<dbReference type="InterPro" id="IPR018222">
    <property type="entry name" value="Nuclear_transport_factor_2_euk"/>
</dbReference>
<keyword evidence="6" id="KW-1185">Reference proteome</keyword>
<evidence type="ECO:0000256" key="2">
    <source>
        <dbReference type="ARBA" id="ARBA00026247"/>
    </source>
</evidence>
<proteinExistence type="predicted"/>
<dbReference type="GO" id="GO:0006606">
    <property type="term" value="P:protein import into nucleus"/>
    <property type="evidence" value="ECO:0007669"/>
    <property type="project" value="UniProtKB-ARBA"/>
</dbReference>
<dbReference type="InterPro" id="IPR032710">
    <property type="entry name" value="NTF2-like_dom_sf"/>
</dbReference>
<comment type="subcellular location">
    <subcellularLocation>
        <location evidence="3">Cytoplasm</location>
    </subcellularLocation>
    <subcellularLocation>
        <location evidence="3">Nucleus</location>
    </subcellularLocation>
</comment>
<dbReference type="InterPro" id="IPR002075">
    <property type="entry name" value="NTF2_dom"/>
</dbReference>
<keyword evidence="3" id="KW-0539">Nucleus</keyword>
<dbReference type="PROSITE" id="PS50177">
    <property type="entry name" value="NTF2_DOMAIN"/>
    <property type="match status" value="1"/>
</dbReference>
<evidence type="ECO:0000313" key="6">
    <source>
        <dbReference type="Proteomes" id="UP000886653"/>
    </source>
</evidence>
<evidence type="ECO:0000256" key="1">
    <source>
        <dbReference type="ARBA" id="ARBA00022490"/>
    </source>
</evidence>
<dbReference type="GO" id="GO:0005635">
    <property type="term" value="C:nuclear envelope"/>
    <property type="evidence" value="ECO:0007669"/>
    <property type="project" value="UniProtKB-ARBA"/>
</dbReference>
<dbReference type="CDD" id="cd00780">
    <property type="entry name" value="NTF2"/>
    <property type="match status" value="1"/>
</dbReference>
<dbReference type="PANTHER" id="PTHR12612">
    <property type="entry name" value="NUCLEAR TRANSPORT FACTOR 2"/>
    <property type="match status" value="1"/>
</dbReference>
<dbReference type="Pfam" id="PF02136">
    <property type="entry name" value="NTF2"/>
    <property type="match status" value="1"/>
</dbReference>
<keyword evidence="3" id="KW-0653">Protein transport</keyword>
<dbReference type="GO" id="GO:0051028">
    <property type="term" value="P:mRNA transport"/>
    <property type="evidence" value="ECO:0007669"/>
    <property type="project" value="UniProtKB-UniRule"/>
</dbReference>
<protein>
    <recommendedName>
        <fullName evidence="2 3">Nuclear transport factor 2</fullName>
        <shortName evidence="3">NTF-2</shortName>
    </recommendedName>
</protein>
<dbReference type="SUPFAM" id="SSF54427">
    <property type="entry name" value="NTF2-like"/>
    <property type="match status" value="1"/>
</dbReference>